<comment type="caution">
    <text evidence="8">The sequence shown here is derived from an EMBL/GenBank/DDBJ whole genome shotgun (WGS) entry which is preliminary data.</text>
</comment>
<evidence type="ECO:0000313" key="8">
    <source>
        <dbReference type="EMBL" id="MFC4635238.1"/>
    </source>
</evidence>
<comment type="subcellular location">
    <subcellularLocation>
        <location evidence="1">Membrane</location>
        <topology evidence="1">Multi-pass membrane protein</topology>
    </subcellularLocation>
</comment>
<name>A0ABV9I0A1_9FLAO</name>
<organism evidence="8 9">
    <name type="scientific">Dokdonia ponticola</name>
    <dbReference type="NCBI Taxonomy" id="2041041"/>
    <lineage>
        <taxon>Bacteria</taxon>
        <taxon>Pseudomonadati</taxon>
        <taxon>Bacteroidota</taxon>
        <taxon>Flavobacteriia</taxon>
        <taxon>Flavobacteriales</taxon>
        <taxon>Flavobacteriaceae</taxon>
        <taxon>Dokdonia</taxon>
    </lineage>
</organism>
<accession>A0ABV9I0A1</accession>
<evidence type="ECO:0000313" key="9">
    <source>
        <dbReference type="Proteomes" id="UP001596043"/>
    </source>
</evidence>
<evidence type="ECO:0000256" key="5">
    <source>
        <dbReference type="SAM" id="MobiDB-lite"/>
    </source>
</evidence>
<proteinExistence type="predicted"/>
<evidence type="ECO:0000256" key="3">
    <source>
        <dbReference type="ARBA" id="ARBA00022989"/>
    </source>
</evidence>
<gene>
    <name evidence="8" type="ORF">ACFO3O_15100</name>
</gene>
<keyword evidence="9" id="KW-1185">Reference proteome</keyword>
<dbReference type="EMBL" id="JBHSFV010000009">
    <property type="protein sequence ID" value="MFC4635238.1"/>
    <property type="molecule type" value="Genomic_DNA"/>
</dbReference>
<dbReference type="RefSeq" id="WP_379980259.1">
    <property type="nucleotide sequence ID" value="NZ_JBHSFV010000009.1"/>
</dbReference>
<feature type="compositionally biased region" description="Basic and acidic residues" evidence="5">
    <location>
        <begin position="11"/>
        <end position="51"/>
    </location>
</feature>
<evidence type="ECO:0000259" key="7">
    <source>
        <dbReference type="Pfam" id="PF05154"/>
    </source>
</evidence>
<evidence type="ECO:0000256" key="6">
    <source>
        <dbReference type="SAM" id="Phobius"/>
    </source>
</evidence>
<feature type="transmembrane region" description="Helical" evidence="6">
    <location>
        <begin position="87"/>
        <end position="114"/>
    </location>
</feature>
<protein>
    <submittedName>
        <fullName evidence="8">NINE protein</fullName>
    </submittedName>
</protein>
<sequence>MSEETNQGQGDDLKDKAKKMAGEASEKANEFADDVKESAKEFSESAKEEWNKVTNSTDNKKMLAGLLAIFLGSLGIHKFILGYQKEGIIMLVVGVVGWFLCGIPSMLVWAVGVIEGIIYLTKSDEEFYNTYQAGRKPWF</sequence>
<keyword evidence="2 6" id="KW-0812">Transmembrane</keyword>
<evidence type="ECO:0000256" key="2">
    <source>
        <dbReference type="ARBA" id="ARBA00022692"/>
    </source>
</evidence>
<evidence type="ECO:0000256" key="1">
    <source>
        <dbReference type="ARBA" id="ARBA00004141"/>
    </source>
</evidence>
<dbReference type="Pfam" id="PF05154">
    <property type="entry name" value="TM2"/>
    <property type="match status" value="1"/>
</dbReference>
<keyword evidence="3 6" id="KW-1133">Transmembrane helix</keyword>
<keyword evidence="4 6" id="KW-0472">Membrane</keyword>
<feature type="region of interest" description="Disordered" evidence="5">
    <location>
        <begin position="1"/>
        <end position="55"/>
    </location>
</feature>
<dbReference type="InterPro" id="IPR007829">
    <property type="entry name" value="TM2"/>
</dbReference>
<feature type="transmembrane region" description="Helical" evidence="6">
    <location>
        <begin position="62"/>
        <end position="81"/>
    </location>
</feature>
<feature type="domain" description="TM2" evidence="7">
    <location>
        <begin position="58"/>
        <end position="101"/>
    </location>
</feature>
<evidence type="ECO:0000256" key="4">
    <source>
        <dbReference type="ARBA" id="ARBA00023136"/>
    </source>
</evidence>
<reference evidence="9" key="1">
    <citation type="journal article" date="2019" name="Int. J. Syst. Evol. Microbiol.">
        <title>The Global Catalogue of Microorganisms (GCM) 10K type strain sequencing project: providing services to taxonomists for standard genome sequencing and annotation.</title>
        <authorList>
            <consortium name="The Broad Institute Genomics Platform"/>
            <consortium name="The Broad Institute Genome Sequencing Center for Infectious Disease"/>
            <person name="Wu L."/>
            <person name="Ma J."/>
        </authorList>
    </citation>
    <scope>NUCLEOTIDE SEQUENCE [LARGE SCALE GENOMIC DNA]</scope>
    <source>
        <strain evidence="9">YJ-61-S</strain>
    </source>
</reference>
<dbReference type="Proteomes" id="UP001596043">
    <property type="component" value="Unassembled WGS sequence"/>
</dbReference>